<gene>
    <name evidence="3" type="ORF">HC246_15420</name>
</gene>
<sequence length="290" mass="33460">MENAEDQSDSQKVNPIDAVNPEQPKITSVDDTIHKMNEVEQADGIKPVDKPKDSINDVTNYQPNYNYKNQKLRFGLLAILVAGSLLIFLRSLVDGNIGKPTPAMFPERLELTEAKLTQSEPLIDTKDFYFKPKYLSGHRYKFLVDNQPIDIALRYGVGTEGDIPIFLKELANIDMNEDEIRQKIVRKDPIGYYAMFTYQNQAYLTACINPRGISTVTKEQFDDNASDRAMDRDVIISWLLGQKDLRDRRCLWTLMSTPLTADKDRAATNQKLEKIWISWYEWWKTNFPQP</sequence>
<feature type="region of interest" description="Disordered" evidence="1">
    <location>
        <begin position="1"/>
        <end position="25"/>
    </location>
</feature>
<feature type="transmembrane region" description="Helical" evidence="2">
    <location>
        <begin position="74"/>
        <end position="93"/>
    </location>
</feature>
<organism evidence="3 4">
    <name type="scientific">Pseudanabaena yagii GIHE-NHR1</name>
    <dbReference type="NCBI Taxonomy" id="2722753"/>
    <lineage>
        <taxon>Bacteria</taxon>
        <taxon>Bacillati</taxon>
        <taxon>Cyanobacteriota</taxon>
        <taxon>Cyanophyceae</taxon>
        <taxon>Pseudanabaenales</taxon>
        <taxon>Pseudanabaenaceae</taxon>
        <taxon>Pseudanabaena</taxon>
        <taxon>Pseudanabaena yagii</taxon>
    </lineage>
</organism>
<keyword evidence="2" id="KW-0472">Membrane</keyword>
<proteinExistence type="predicted"/>
<name>A0ABX1LWI5_9CYAN</name>
<evidence type="ECO:0000256" key="1">
    <source>
        <dbReference type="SAM" id="MobiDB-lite"/>
    </source>
</evidence>
<dbReference type="InterPro" id="IPR026411">
    <property type="entry name" value="Cyanosort_A_assoc"/>
</dbReference>
<dbReference type="Proteomes" id="UP000738376">
    <property type="component" value="Unassembled WGS sequence"/>
</dbReference>
<evidence type="ECO:0000256" key="2">
    <source>
        <dbReference type="SAM" id="Phobius"/>
    </source>
</evidence>
<keyword evidence="2" id="KW-0812">Transmembrane</keyword>
<evidence type="ECO:0000313" key="4">
    <source>
        <dbReference type="Proteomes" id="UP000738376"/>
    </source>
</evidence>
<dbReference type="RefSeq" id="WP_169364160.1">
    <property type="nucleotide sequence ID" value="NZ_JAAVJL010000001.1"/>
</dbReference>
<dbReference type="NCBIfam" id="TIGR04153">
    <property type="entry name" value="cyanosortA_assc"/>
    <property type="match status" value="1"/>
</dbReference>
<accession>A0ABX1LWI5</accession>
<protein>
    <submittedName>
        <fullName evidence="3">Cyanoexosortase A system-associated protein</fullName>
    </submittedName>
</protein>
<keyword evidence="2" id="KW-1133">Transmembrane helix</keyword>
<keyword evidence="4" id="KW-1185">Reference proteome</keyword>
<dbReference type="EMBL" id="JAAVJL010000001">
    <property type="protein sequence ID" value="NMF59370.1"/>
    <property type="molecule type" value="Genomic_DNA"/>
</dbReference>
<evidence type="ECO:0000313" key="3">
    <source>
        <dbReference type="EMBL" id="NMF59370.1"/>
    </source>
</evidence>
<comment type="caution">
    <text evidence="3">The sequence shown here is derived from an EMBL/GenBank/DDBJ whole genome shotgun (WGS) entry which is preliminary data.</text>
</comment>
<reference evidence="3 4" key="1">
    <citation type="submission" date="2020-03" db="EMBL/GenBank/DDBJ databases">
        <title>Draft Genome Sequence of 2-Methylisoborneol Producing Pseudanabaena yagii Strain GIHE-NHR1 Isolated from North Han River in South Korea.</title>
        <authorList>
            <person name="Jeong J."/>
        </authorList>
    </citation>
    <scope>NUCLEOTIDE SEQUENCE [LARGE SCALE GENOMIC DNA]</scope>
    <source>
        <strain evidence="3 4">GIHE-NHR1</strain>
    </source>
</reference>